<keyword evidence="2" id="KW-0560">Oxidoreductase</keyword>
<feature type="compositionally biased region" description="Polar residues" evidence="3">
    <location>
        <begin position="1"/>
        <end position="11"/>
    </location>
</feature>
<sequence>MPRTAGRTTLPRSPRRAASTNGAKVVDPRRHSDTPSPELRSHSPPYDVPVSLSGRTALVTGATSGIGYATAVHLAQQGAHVLASGRDADRGAQVVTEIRNAGGDADFLPATLTDAASAHALVEQALTVTGQIDILINNAAIAVFGPTAAIAEDDFDDCFDLNVKIPFFLVGATAPAMAKRGEGAIVNVSTMVSMFGAAGSAVYASSKAALNLLTKSWAAEYGPKGVRINADAPGPTLTEGTTAQYGTDRLAALAAQAPARRVADPTEIARTIGFLVSEDASFIHGAVLPADGGRTAI</sequence>
<dbReference type="SUPFAM" id="SSF51735">
    <property type="entry name" value="NAD(P)-binding Rossmann-fold domains"/>
    <property type="match status" value="1"/>
</dbReference>
<dbReference type="PRINTS" id="PR00080">
    <property type="entry name" value="SDRFAMILY"/>
</dbReference>
<evidence type="ECO:0000256" key="2">
    <source>
        <dbReference type="ARBA" id="ARBA00023002"/>
    </source>
</evidence>
<dbReference type="InterPro" id="IPR036291">
    <property type="entry name" value="NAD(P)-bd_dom_sf"/>
</dbReference>
<evidence type="ECO:0000313" key="6">
    <source>
        <dbReference type="Proteomes" id="UP000297792"/>
    </source>
</evidence>
<dbReference type="Proteomes" id="UP000297792">
    <property type="component" value="Unassembled WGS sequence"/>
</dbReference>
<dbReference type="GO" id="GO:0016491">
    <property type="term" value="F:oxidoreductase activity"/>
    <property type="evidence" value="ECO:0007669"/>
    <property type="project" value="UniProtKB-KW"/>
</dbReference>
<evidence type="ECO:0000256" key="1">
    <source>
        <dbReference type="ARBA" id="ARBA00006484"/>
    </source>
</evidence>
<dbReference type="PANTHER" id="PTHR43639">
    <property type="entry name" value="OXIDOREDUCTASE, SHORT-CHAIN DEHYDROGENASE/REDUCTASE FAMILY (AFU_ORTHOLOGUE AFUA_5G02870)"/>
    <property type="match status" value="1"/>
</dbReference>
<dbReference type="InterPro" id="IPR057326">
    <property type="entry name" value="KR_dom"/>
</dbReference>
<dbReference type="PANTHER" id="PTHR43639:SF1">
    <property type="entry name" value="SHORT-CHAIN DEHYDROGENASE_REDUCTASE FAMILY PROTEIN"/>
    <property type="match status" value="1"/>
</dbReference>
<evidence type="ECO:0000256" key="3">
    <source>
        <dbReference type="SAM" id="MobiDB-lite"/>
    </source>
</evidence>
<feature type="region of interest" description="Disordered" evidence="3">
    <location>
        <begin position="1"/>
        <end position="48"/>
    </location>
</feature>
<evidence type="ECO:0000259" key="4">
    <source>
        <dbReference type="SMART" id="SM00822"/>
    </source>
</evidence>
<dbReference type="AlphaFoldDB" id="A0A4Z0HJ46"/>
<dbReference type="SMART" id="SM00822">
    <property type="entry name" value="PKS_KR"/>
    <property type="match status" value="1"/>
</dbReference>
<dbReference type="EMBL" id="RWKA01000024">
    <property type="protein sequence ID" value="TGB36571.1"/>
    <property type="molecule type" value="Genomic_DNA"/>
</dbReference>
<dbReference type="Pfam" id="PF13561">
    <property type="entry name" value="adh_short_C2"/>
    <property type="match status" value="1"/>
</dbReference>
<comment type="caution">
    <text evidence="5">The sequence shown here is derived from an EMBL/GenBank/DDBJ whole genome shotgun (WGS) entry which is preliminary data.</text>
</comment>
<name>A0A4Z0HJ46_MYCPR</name>
<keyword evidence="6" id="KW-1185">Reference proteome</keyword>
<dbReference type="InterPro" id="IPR002347">
    <property type="entry name" value="SDR_fam"/>
</dbReference>
<comment type="similarity">
    <text evidence="1">Belongs to the short-chain dehydrogenases/reductases (SDR) family.</text>
</comment>
<gene>
    <name evidence="5" type="ORF">EJD98_28755</name>
</gene>
<dbReference type="PRINTS" id="PR00081">
    <property type="entry name" value="GDHRDH"/>
</dbReference>
<proteinExistence type="inferred from homology"/>
<feature type="domain" description="Ketoreductase" evidence="4">
    <location>
        <begin position="55"/>
        <end position="236"/>
    </location>
</feature>
<organism evidence="5 6">
    <name type="scientific">Mycolicibacterium peregrinum</name>
    <name type="common">Mycobacterium peregrinum</name>
    <dbReference type="NCBI Taxonomy" id="43304"/>
    <lineage>
        <taxon>Bacteria</taxon>
        <taxon>Bacillati</taxon>
        <taxon>Actinomycetota</taxon>
        <taxon>Actinomycetes</taxon>
        <taxon>Mycobacteriales</taxon>
        <taxon>Mycobacteriaceae</taxon>
        <taxon>Mycolicibacterium</taxon>
    </lineage>
</organism>
<reference evidence="5 6" key="1">
    <citation type="submission" date="2018-12" db="EMBL/GenBank/DDBJ databases">
        <title>Draft genome sequences of Mycolicibacterium peregrinum isolated from a pig with lymphadenitis and from soil on the same Japanese pig farm.</title>
        <authorList>
            <person name="Komatsu T."/>
            <person name="Ohya K."/>
            <person name="Sawai K."/>
            <person name="Odoi J.O."/>
            <person name="Otsu K."/>
            <person name="Ota A."/>
            <person name="Ito T."/>
            <person name="Kawai M."/>
            <person name="Maruyama F."/>
        </authorList>
    </citation>
    <scope>NUCLEOTIDE SEQUENCE [LARGE SCALE GENOMIC DNA]</scope>
    <source>
        <strain evidence="5 6">138</strain>
    </source>
</reference>
<dbReference type="CDD" id="cd05233">
    <property type="entry name" value="SDR_c"/>
    <property type="match status" value="1"/>
</dbReference>
<protein>
    <submittedName>
        <fullName evidence="5">SDR family oxidoreductase</fullName>
    </submittedName>
</protein>
<dbReference type="FunFam" id="3.40.50.720:FF:000084">
    <property type="entry name" value="Short-chain dehydrogenase reductase"/>
    <property type="match status" value="1"/>
</dbReference>
<evidence type="ECO:0000313" key="5">
    <source>
        <dbReference type="EMBL" id="TGB36571.1"/>
    </source>
</evidence>
<dbReference type="Gene3D" id="3.40.50.720">
    <property type="entry name" value="NAD(P)-binding Rossmann-like Domain"/>
    <property type="match status" value="1"/>
</dbReference>
<accession>A0A4Z0HJ46</accession>